<feature type="region of interest" description="Disordered" evidence="2">
    <location>
        <begin position="84"/>
        <end position="110"/>
    </location>
</feature>
<dbReference type="GO" id="GO:0001228">
    <property type="term" value="F:DNA-binding transcription activator activity, RNA polymerase II-specific"/>
    <property type="evidence" value="ECO:0007669"/>
    <property type="project" value="TreeGrafter"/>
</dbReference>
<dbReference type="PANTHER" id="PTHR47784:SF5">
    <property type="entry name" value="STEROL UPTAKE CONTROL PROTEIN 2"/>
    <property type="match status" value="1"/>
</dbReference>
<organism evidence="4 5">
    <name type="scientific">Echria macrotheca</name>
    <dbReference type="NCBI Taxonomy" id="438768"/>
    <lineage>
        <taxon>Eukaryota</taxon>
        <taxon>Fungi</taxon>
        <taxon>Dikarya</taxon>
        <taxon>Ascomycota</taxon>
        <taxon>Pezizomycotina</taxon>
        <taxon>Sordariomycetes</taxon>
        <taxon>Sordariomycetidae</taxon>
        <taxon>Sordariales</taxon>
        <taxon>Schizotheciaceae</taxon>
        <taxon>Echria</taxon>
    </lineage>
</organism>
<evidence type="ECO:0000259" key="3">
    <source>
        <dbReference type="PROSITE" id="PS50048"/>
    </source>
</evidence>
<name>A0AAJ0B667_9PEZI</name>
<gene>
    <name evidence="4" type="ORF">QBC47DRAFT_79985</name>
</gene>
<dbReference type="PROSITE" id="PS00463">
    <property type="entry name" value="ZN2_CY6_FUNGAL_1"/>
    <property type="match status" value="1"/>
</dbReference>
<evidence type="ECO:0000313" key="4">
    <source>
        <dbReference type="EMBL" id="KAK1751930.1"/>
    </source>
</evidence>
<dbReference type="Gene3D" id="4.10.240.10">
    <property type="entry name" value="Zn(2)-C6 fungal-type DNA-binding domain"/>
    <property type="match status" value="1"/>
</dbReference>
<proteinExistence type="predicted"/>
<evidence type="ECO:0000256" key="1">
    <source>
        <dbReference type="ARBA" id="ARBA00023242"/>
    </source>
</evidence>
<evidence type="ECO:0000256" key="2">
    <source>
        <dbReference type="SAM" id="MobiDB-lite"/>
    </source>
</evidence>
<dbReference type="SUPFAM" id="SSF57701">
    <property type="entry name" value="Zn2/Cys6 DNA-binding domain"/>
    <property type="match status" value="1"/>
</dbReference>
<dbReference type="GO" id="GO:0008270">
    <property type="term" value="F:zinc ion binding"/>
    <property type="evidence" value="ECO:0007669"/>
    <property type="project" value="InterPro"/>
</dbReference>
<dbReference type="Proteomes" id="UP001239445">
    <property type="component" value="Unassembled WGS sequence"/>
</dbReference>
<dbReference type="AlphaFoldDB" id="A0AAJ0B667"/>
<keyword evidence="1" id="KW-0539">Nucleus</keyword>
<dbReference type="EMBL" id="MU839841">
    <property type="protein sequence ID" value="KAK1751930.1"/>
    <property type="molecule type" value="Genomic_DNA"/>
</dbReference>
<dbReference type="PANTHER" id="PTHR47784">
    <property type="entry name" value="STEROL UPTAKE CONTROL PROTEIN 2"/>
    <property type="match status" value="1"/>
</dbReference>
<dbReference type="Pfam" id="PF00172">
    <property type="entry name" value="Zn_clus"/>
    <property type="match status" value="1"/>
</dbReference>
<protein>
    <submittedName>
        <fullName evidence="4">Sterol uptake control protein 2</fullName>
    </submittedName>
</protein>
<accession>A0AAJ0B667</accession>
<dbReference type="SMART" id="SM00066">
    <property type="entry name" value="GAL4"/>
    <property type="match status" value="1"/>
</dbReference>
<dbReference type="InterPro" id="IPR036864">
    <property type="entry name" value="Zn2-C6_fun-type_DNA-bd_sf"/>
</dbReference>
<evidence type="ECO:0000313" key="5">
    <source>
        <dbReference type="Proteomes" id="UP001239445"/>
    </source>
</evidence>
<comment type="caution">
    <text evidence="4">The sequence shown here is derived from an EMBL/GenBank/DDBJ whole genome shotgun (WGS) entry which is preliminary data.</text>
</comment>
<sequence>MASSYSSSSSSSSSSVFAHTFLVTTGDKPTLHIVAPDEAAARKKRPHRKSRLGCIRCKRRKVKCDETDPCGNCVKRGEKCVRSLLLPPQQQRSPTSHSKEGNESSSSDANNIRLGRQMDAWSTATLPLDGFGTGGGGGGGEEGVNMLHMELLHHFERDTMRTLIFKDLWPGMLQLAFRSQQHTFLITAMLSLSAAHLSSLNPSQPRYHAAKHALLDRALSSYRTALSEPITSSNCDALLGGAVLVHYLLWTDLSFLDSCSSSGEFNLSGDRLYHLSTGQRQIFFMAWPLFQSEGSAFRHAPVIAPCMTIAYEVEARGLHSWKRFLRGFMGVYDNPRYHGCLASSLASPPAFGYSDLGLDLRVGEEQEEENRCPSVLRSTTLWDSYKAGEAFVASGGVSSPESTRAAYARLAERVAMAFAWLLDTTERQEKTDGEKEYWEREHASRYVLTFAMLCFGPLLPVIARGESRVLVLLWHVYRAAGELLPGEGFWWGRRRVEVMKRVIGEELGRRGVRVCLRDVVVGGLV</sequence>
<dbReference type="PROSITE" id="PS50048">
    <property type="entry name" value="ZN2_CY6_FUNGAL_2"/>
    <property type="match status" value="1"/>
</dbReference>
<reference evidence="4" key="1">
    <citation type="submission" date="2023-06" db="EMBL/GenBank/DDBJ databases">
        <title>Genome-scale phylogeny and comparative genomics of the fungal order Sordariales.</title>
        <authorList>
            <consortium name="Lawrence Berkeley National Laboratory"/>
            <person name="Hensen N."/>
            <person name="Bonometti L."/>
            <person name="Westerberg I."/>
            <person name="Brannstrom I.O."/>
            <person name="Guillou S."/>
            <person name="Cros-Aarteil S."/>
            <person name="Calhoun S."/>
            <person name="Haridas S."/>
            <person name="Kuo A."/>
            <person name="Mondo S."/>
            <person name="Pangilinan J."/>
            <person name="Riley R."/>
            <person name="Labutti K."/>
            <person name="Andreopoulos B."/>
            <person name="Lipzen A."/>
            <person name="Chen C."/>
            <person name="Yanf M."/>
            <person name="Daum C."/>
            <person name="Ng V."/>
            <person name="Clum A."/>
            <person name="Steindorff A."/>
            <person name="Ohm R."/>
            <person name="Martin F."/>
            <person name="Silar P."/>
            <person name="Natvig D."/>
            <person name="Lalanne C."/>
            <person name="Gautier V."/>
            <person name="Ament-Velasquez S.L."/>
            <person name="Kruys A."/>
            <person name="Hutchinson M.I."/>
            <person name="Powell A.J."/>
            <person name="Barry K."/>
            <person name="Miller A.N."/>
            <person name="Grigoriev I.V."/>
            <person name="Debuchy R."/>
            <person name="Gladieux P."/>
            <person name="Thoren M.H."/>
            <person name="Johannesson H."/>
        </authorList>
    </citation>
    <scope>NUCLEOTIDE SEQUENCE</scope>
    <source>
        <strain evidence="4">PSN4</strain>
    </source>
</reference>
<dbReference type="InterPro" id="IPR001138">
    <property type="entry name" value="Zn2Cys6_DnaBD"/>
</dbReference>
<dbReference type="CDD" id="cd00067">
    <property type="entry name" value="GAL4"/>
    <property type="match status" value="1"/>
</dbReference>
<dbReference type="InterPro" id="IPR053157">
    <property type="entry name" value="Sterol_Uptake_Regulator"/>
</dbReference>
<feature type="domain" description="Zn(2)-C6 fungal-type" evidence="3">
    <location>
        <begin position="53"/>
        <end position="82"/>
    </location>
</feature>
<keyword evidence="5" id="KW-1185">Reference proteome</keyword>